<evidence type="ECO:0000313" key="4">
    <source>
        <dbReference type="Proteomes" id="UP000287022"/>
    </source>
</evidence>
<dbReference type="AlphaFoldDB" id="A0A432Z494"/>
<evidence type="ECO:0000256" key="1">
    <source>
        <dbReference type="SAM" id="MobiDB-lite"/>
    </source>
</evidence>
<protein>
    <submittedName>
        <fullName evidence="3">Uncharacterized protein</fullName>
    </submittedName>
</protein>
<sequence>MHIVTILTVVATLALSATTQAQDQAKTKDASATTTDEAARQAKFKAGKALADTVKATDSGHLDEDDDGDGLGDATATMSETKRKRPGRIKTGDVTLANECDTDCDSATDTTNAQKSKKKGGNNR</sequence>
<feature type="region of interest" description="Disordered" evidence="1">
    <location>
        <begin position="44"/>
        <end position="124"/>
    </location>
</feature>
<evidence type="ECO:0000256" key="2">
    <source>
        <dbReference type="SAM" id="SignalP"/>
    </source>
</evidence>
<dbReference type="RefSeq" id="WP_026860985.1">
    <property type="nucleotide sequence ID" value="NZ_PIQE01000002.1"/>
</dbReference>
<feature type="chain" id="PRO_5019519973" evidence="2">
    <location>
        <begin position="22"/>
        <end position="124"/>
    </location>
</feature>
<reference evidence="4" key="1">
    <citation type="journal article" date="2018" name="Front. Microbiol.">
        <title>Genome-Based Analysis Reveals the Taxonomy and Diversity of the Family Idiomarinaceae.</title>
        <authorList>
            <person name="Liu Y."/>
            <person name="Lai Q."/>
            <person name="Shao Z."/>
        </authorList>
    </citation>
    <scope>NUCLEOTIDE SEQUENCE [LARGE SCALE GENOMIC DNA]</scope>
    <source>
        <strain evidence="4">c121</strain>
    </source>
</reference>
<feature type="compositionally biased region" description="Basic residues" evidence="1">
    <location>
        <begin position="115"/>
        <end position="124"/>
    </location>
</feature>
<feature type="signal peptide" evidence="2">
    <location>
        <begin position="1"/>
        <end position="21"/>
    </location>
</feature>
<keyword evidence="2" id="KW-0732">Signal</keyword>
<proteinExistence type="predicted"/>
<dbReference type="Proteomes" id="UP000287022">
    <property type="component" value="Unassembled WGS sequence"/>
</dbReference>
<dbReference type="EMBL" id="PIQE01000002">
    <property type="protein sequence ID" value="RUO72701.1"/>
    <property type="molecule type" value="Genomic_DNA"/>
</dbReference>
<evidence type="ECO:0000313" key="3">
    <source>
        <dbReference type="EMBL" id="RUO72701.1"/>
    </source>
</evidence>
<gene>
    <name evidence="3" type="ORF">CWI80_09165</name>
</gene>
<accession>A0A432Z494</accession>
<comment type="caution">
    <text evidence="3">The sequence shown here is derived from an EMBL/GenBank/DDBJ whole genome shotgun (WGS) entry which is preliminary data.</text>
</comment>
<organism evidence="3 4">
    <name type="scientific">Pseudidiomarina sediminum</name>
    <dbReference type="NCBI Taxonomy" id="431675"/>
    <lineage>
        <taxon>Bacteria</taxon>
        <taxon>Pseudomonadati</taxon>
        <taxon>Pseudomonadota</taxon>
        <taxon>Gammaproteobacteria</taxon>
        <taxon>Alteromonadales</taxon>
        <taxon>Idiomarinaceae</taxon>
        <taxon>Pseudidiomarina</taxon>
    </lineage>
</organism>
<name>A0A432Z494_9GAMM</name>
<keyword evidence="4" id="KW-1185">Reference proteome</keyword>